<evidence type="ECO:0000256" key="7">
    <source>
        <dbReference type="ARBA" id="ARBA00023040"/>
    </source>
</evidence>
<evidence type="ECO:0000313" key="12">
    <source>
        <dbReference type="EMBL" id="EHB17566.1"/>
    </source>
</evidence>
<dbReference type="FunFam" id="1.10.1220.70:FF:000001">
    <property type="entry name" value="Olfactory receptor"/>
    <property type="match status" value="1"/>
</dbReference>
<dbReference type="Pfam" id="PF13853">
    <property type="entry name" value="7tm_4"/>
    <property type="match status" value="1"/>
</dbReference>
<evidence type="ECO:0000256" key="10">
    <source>
        <dbReference type="ARBA" id="ARBA00023224"/>
    </source>
</evidence>
<feature type="transmembrane region" description="Helical" evidence="11">
    <location>
        <begin position="34"/>
        <end position="53"/>
    </location>
</feature>
<dbReference type="InterPro" id="IPR000725">
    <property type="entry name" value="Olfact_rcpt"/>
</dbReference>
<keyword evidence="8 11" id="KW-0472">Membrane</keyword>
<organism evidence="12 13">
    <name type="scientific">Heterocephalus glaber</name>
    <name type="common">Naked mole rat</name>
    <dbReference type="NCBI Taxonomy" id="10181"/>
    <lineage>
        <taxon>Eukaryota</taxon>
        <taxon>Metazoa</taxon>
        <taxon>Chordata</taxon>
        <taxon>Craniata</taxon>
        <taxon>Vertebrata</taxon>
        <taxon>Euteleostomi</taxon>
        <taxon>Mammalia</taxon>
        <taxon>Eutheria</taxon>
        <taxon>Euarchontoglires</taxon>
        <taxon>Glires</taxon>
        <taxon>Rodentia</taxon>
        <taxon>Hystricomorpha</taxon>
        <taxon>Bathyergidae</taxon>
        <taxon>Heterocephalus</taxon>
    </lineage>
</organism>
<sequence>MLVPLMVVICYTFIAMDVLKLPSAEGRHKTLSTCSSHLLVMTMFFGPGIYLYLQPPDKRSQANFMFVFYCVITSVLNSLIYTLRNKDVKTA</sequence>
<evidence type="ECO:0000256" key="1">
    <source>
        <dbReference type="ARBA" id="ARBA00004651"/>
    </source>
</evidence>
<dbReference type="Proteomes" id="UP000006813">
    <property type="component" value="Unassembled WGS sequence"/>
</dbReference>
<evidence type="ECO:0000256" key="4">
    <source>
        <dbReference type="ARBA" id="ARBA00022606"/>
    </source>
</evidence>
<feature type="transmembrane region" description="Helical" evidence="11">
    <location>
        <begin position="65"/>
        <end position="83"/>
    </location>
</feature>
<evidence type="ECO:0000256" key="11">
    <source>
        <dbReference type="SAM" id="Phobius"/>
    </source>
</evidence>
<dbReference type="GO" id="GO:0004930">
    <property type="term" value="F:G protein-coupled receptor activity"/>
    <property type="evidence" value="ECO:0007669"/>
    <property type="project" value="UniProtKB-KW"/>
</dbReference>
<dbReference type="Gene3D" id="1.20.1070.10">
    <property type="entry name" value="Rhodopsin 7-helix transmembrane proteins"/>
    <property type="match status" value="1"/>
</dbReference>
<evidence type="ECO:0000313" key="13">
    <source>
        <dbReference type="Proteomes" id="UP000006813"/>
    </source>
</evidence>
<evidence type="ECO:0000256" key="5">
    <source>
        <dbReference type="ARBA" id="ARBA00022692"/>
    </source>
</evidence>
<keyword evidence="7" id="KW-0297">G-protein coupled receptor</keyword>
<feature type="transmembrane region" description="Helical" evidence="11">
    <location>
        <begin position="6"/>
        <end position="22"/>
    </location>
</feature>
<keyword evidence="4" id="KW-0716">Sensory transduction</keyword>
<dbReference type="InParanoid" id="G5C7Q5"/>
<gene>
    <name evidence="12" type="ORF">GW7_02542</name>
</gene>
<evidence type="ECO:0000256" key="6">
    <source>
        <dbReference type="ARBA" id="ARBA00022989"/>
    </source>
</evidence>
<dbReference type="PANTHER" id="PTHR26453">
    <property type="entry name" value="OLFACTORY RECEPTOR"/>
    <property type="match status" value="1"/>
</dbReference>
<name>G5C7Q5_HETGA</name>
<dbReference type="AlphaFoldDB" id="G5C7Q5"/>
<comment type="similarity">
    <text evidence="2">Belongs to the G-protein coupled receptor 1 family.</text>
</comment>
<reference evidence="12 13" key="1">
    <citation type="journal article" date="2011" name="Nature">
        <title>Genome sequencing reveals insights into physiology and longevity of the naked mole rat.</title>
        <authorList>
            <person name="Kim E.B."/>
            <person name="Fang X."/>
            <person name="Fushan A.A."/>
            <person name="Huang Z."/>
            <person name="Lobanov A.V."/>
            <person name="Han L."/>
            <person name="Marino S.M."/>
            <person name="Sun X."/>
            <person name="Turanov A.A."/>
            <person name="Yang P."/>
            <person name="Yim S.H."/>
            <person name="Zhao X."/>
            <person name="Kasaikina M.V."/>
            <person name="Stoletzki N."/>
            <person name="Peng C."/>
            <person name="Polak P."/>
            <person name="Xiong Z."/>
            <person name="Kiezun A."/>
            <person name="Zhu Y."/>
            <person name="Chen Y."/>
            <person name="Kryukov G.V."/>
            <person name="Zhang Q."/>
            <person name="Peshkin L."/>
            <person name="Yang L."/>
            <person name="Bronson R.T."/>
            <person name="Buffenstein R."/>
            <person name="Wang B."/>
            <person name="Han C."/>
            <person name="Li Q."/>
            <person name="Chen L."/>
            <person name="Zhao W."/>
            <person name="Sunyaev S.R."/>
            <person name="Park T.J."/>
            <person name="Zhang G."/>
            <person name="Wang J."/>
            <person name="Gladyshev V.N."/>
        </authorList>
    </citation>
    <scope>NUCLEOTIDE SEQUENCE [LARGE SCALE GENOMIC DNA]</scope>
</reference>
<dbReference type="EMBL" id="JH173696">
    <property type="protein sequence ID" value="EHB17566.1"/>
    <property type="molecule type" value="Genomic_DNA"/>
</dbReference>
<proteinExistence type="inferred from homology"/>
<keyword evidence="5 11" id="KW-0812">Transmembrane</keyword>
<keyword evidence="9 12" id="KW-0675">Receptor</keyword>
<evidence type="ECO:0000256" key="9">
    <source>
        <dbReference type="ARBA" id="ARBA00023170"/>
    </source>
</evidence>
<dbReference type="GO" id="GO:0005886">
    <property type="term" value="C:plasma membrane"/>
    <property type="evidence" value="ECO:0007669"/>
    <property type="project" value="UniProtKB-SubCell"/>
</dbReference>
<protein>
    <submittedName>
        <fullName evidence="12">Putative olfactory receptor 2B3</fullName>
    </submittedName>
</protein>
<evidence type="ECO:0000256" key="8">
    <source>
        <dbReference type="ARBA" id="ARBA00023136"/>
    </source>
</evidence>
<keyword evidence="3" id="KW-1003">Cell membrane</keyword>
<evidence type="ECO:0000256" key="3">
    <source>
        <dbReference type="ARBA" id="ARBA00022475"/>
    </source>
</evidence>
<dbReference type="SUPFAM" id="SSF81321">
    <property type="entry name" value="Family A G protein-coupled receptor-like"/>
    <property type="match status" value="1"/>
</dbReference>
<accession>G5C7Q5</accession>
<dbReference type="GO" id="GO:0004984">
    <property type="term" value="F:olfactory receptor activity"/>
    <property type="evidence" value="ECO:0007669"/>
    <property type="project" value="InterPro"/>
</dbReference>
<keyword evidence="6 11" id="KW-1133">Transmembrane helix</keyword>
<keyword evidence="10" id="KW-0807">Transducer</keyword>
<dbReference type="eggNOG" id="ENOG502RU2A">
    <property type="taxonomic scope" value="Eukaryota"/>
</dbReference>
<evidence type="ECO:0000256" key="2">
    <source>
        <dbReference type="ARBA" id="ARBA00010663"/>
    </source>
</evidence>
<comment type="subcellular location">
    <subcellularLocation>
        <location evidence="1">Cell membrane</location>
        <topology evidence="1">Multi-pass membrane protein</topology>
    </subcellularLocation>
</comment>